<evidence type="ECO:0000256" key="2">
    <source>
        <dbReference type="SAM" id="SignalP"/>
    </source>
</evidence>
<dbReference type="Proteomes" id="UP000272528">
    <property type="component" value="Chromosome"/>
</dbReference>
<dbReference type="RefSeq" id="WP_126017150.1">
    <property type="nucleotide sequence ID" value="NZ_CP034437.1"/>
</dbReference>
<dbReference type="SUPFAM" id="SSF53850">
    <property type="entry name" value="Periplasmic binding protein-like II"/>
    <property type="match status" value="1"/>
</dbReference>
<name>A0A3S9A6V6_9BACL</name>
<gene>
    <name evidence="4" type="ORF">EJC50_18535</name>
</gene>
<evidence type="ECO:0000259" key="3">
    <source>
        <dbReference type="Pfam" id="PF00496"/>
    </source>
</evidence>
<dbReference type="EMBL" id="CP034437">
    <property type="protein sequence ID" value="AZN41443.1"/>
    <property type="molecule type" value="Genomic_DNA"/>
</dbReference>
<keyword evidence="5" id="KW-1185">Reference proteome</keyword>
<dbReference type="InterPro" id="IPR039424">
    <property type="entry name" value="SBP_5"/>
</dbReference>
<feature type="compositionally biased region" description="Basic and acidic residues" evidence="1">
    <location>
        <begin position="45"/>
        <end position="55"/>
    </location>
</feature>
<dbReference type="Pfam" id="PF00496">
    <property type="entry name" value="SBP_bac_5"/>
    <property type="match status" value="1"/>
</dbReference>
<evidence type="ECO:0000313" key="4">
    <source>
        <dbReference type="EMBL" id="AZN41443.1"/>
    </source>
</evidence>
<feature type="signal peptide" evidence="2">
    <location>
        <begin position="1"/>
        <end position="23"/>
    </location>
</feature>
<dbReference type="GO" id="GO:0015833">
    <property type="term" value="P:peptide transport"/>
    <property type="evidence" value="ECO:0007669"/>
    <property type="project" value="TreeGrafter"/>
</dbReference>
<protein>
    <submittedName>
        <fullName evidence="4">ABC transporter substrate-binding protein</fullName>
    </submittedName>
</protein>
<dbReference type="AlphaFoldDB" id="A0A3S9A6V6"/>
<keyword evidence="2" id="KW-0732">Signal</keyword>
<proteinExistence type="predicted"/>
<feature type="chain" id="PRO_5038503158" evidence="2">
    <location>
        <begin position="24"/>
        <end position="681"/>
    </location>
</feature>
<dbReference type="OrthoDB" id="9801912at2"/>
<dbReference type="Gene3D" id="3.10.105.10">
    <property type="entry name" value="Dipeptide-binding Protein, Domain 3"/>
    <property type="match status" value="1"/>
</dbReference>
<feature type="compositionally biased region" description="Low complexity" evidence="1">
    <location>
        <begin position="56"/>
        <end position="88"/>
    </location>
</feature>
<dbReference type="PANTHER" id="PTHR30290">
    <property type="entry name" value="PERIPLASMIC BINDING COMPONENT OF ABC TRANSPORTER"/>
    <property type="match status" value="1"/>
</dbReference>
<feature type="domain" description="Solute-binding protein family 5" evidence="3">
    <location>
        <begin position="170"/>
        <end position="593"/>
    </location>
</feature>
<accession>A0A3S9A6V6</accession>
<feature type="compositionally biased region" description="Low complexity" evidence="1">
    <location>
        <begin position="28"/>
        <end position="42"/>
    </location>
</feature>
<dbReference type="GO" id="GO:0043190">
    <property type="term" value="C:ATP-binding cassette (ABC) transporter complex"/>
    <property type="evidence" value="ECO:0007669"/>
    <property type="project" value="InterPro"/>
</dbReference>
<dbReference type="PROSITE" id="PS51257">
    <property type="entry name" value="PROKAR_LIPOPROTEIN"/>
    <property type="match status" value="1"/>
</dbReference>
<dbReference type="GO" id="GO:0042597">
    <property type="term" value="C:periplasmic space"/>
    <property type="evidence" value="ECO:0007669"/>
    <property type="project" value="UniProtKB-ARBA"/>
</dbReference>
<dbReference type="Gene3D" id="3.40.190.10">
    <property type="entry name" value="Periplasmic binding protein-like II"/>
    <property type="match status" value="1"/>
</dbReference>
<reference evidence="5" key="1">
    <citation type="submission" date="2018-12" db="EMBL/GenBank/DDBJ databases">
        <title>Genome sequence of Peanibacillus sp.</title>
        <authorList>
            <person name="Subramani G."/>
            <person name="Srinivasan S."/>
            <person name="Kim M.K."/>
        </authorList>
    </citation>
    <scope>NUCLEOTIDE SEQUENCE [LARGE SCALE GENOMIC DNA]</scope>
    <source>
        <strain evidence="5">18JY67-1</strain>
    </source>
</reference>
<sequence length="681" mass="76471">MKLRRKLFLASLVTALICTVALSGCSGNNNSSSTSNSKDTSNAAAKDDTKTENKADNTANNKADNTANNTTDNKADNTTNDAANTSTDGQITEFHQSPALDSQNLPAVKDRLPSDYKLTNEMTEDELKYEVGSYGGTLRTVTSVANWDADVFVMDNEPLLNTPGIQGEKLTGNVLKDYQLSDDQKSITFQMRKGLKWSDGEPVTTEDIRFTVEDVLMNKALTPIFPLYLQSGGVADGAPLKLDVIDDLTFKLSFDRPYGGLLIRLAIQGWRGYTELLKPAHFLKKYHTKYTPLDQLEPEIKKAGFKKGEWVNLFNYKDITNWKLNHSEAIGFPSLYPWIITKATKSVTTYERNPYYFKVDTAGNQLPYIDKIESSLVTDIEMVGLKTIAGEVDFSRESASLVKMSLYKENEKDKYKAVLNNMHVTPTDIFLNLTYKDKNWQKVVQDVRFRKALNLAINRQELIDTIYYGFAKEGDIVDPTFDLDQANQLLDDMGMKKDSSGKRLGPDGKVFTIPFEVGAQAPDIVPYTQLIVEMWKALGLNVTMKTIDQTLWGQRNTANDLQATVIWMHTPLWYMGDWGQSMWAPQWDLWHSSSGAKGQEPPADVKKLYDLIDQALATDPDNAKKIIEQVKQEMNKNVWAFVPLSDVKQPLIVNAKLHNIPSDSSFAIATDFSGEQFFFGK</sequence>
<dbReference type="PANTHER" id="PTHR30290:SF62">
    <property type="entry name" value="OLIGOPEPTIDE ABC TRANSPORTER, PERIPLASMIC OLIGOPEPTIDE-BINDING PROTEIN"/>
    <property type="match status" value="1"/>
</dbReference>
<dbReference type="CDD" id="cd08500">
    <property type="entry name" value="PBP2_NikA_DppA_OppA_like_4"/>
    <property type="match status" value="1"/>
</dbReference>
<dbReference type="GO" id="GO:1904680">
    <property type="term" value="F:peptide transmembrane transporter activity"/>
    <property type="evidence" value="ECO:0007669"/>
    <property type="project" value="TreeGrafter"/>
</dbReference>
<feature type="region of interest" description="Disordered" evidence="1">
    <location>
        <begin position="28"/>
        <end position="89"/>
    </location>
</feature>
<evidence type="ECO:0000256" key="1">
    <source>
        <dbReference type="SAM" id="MobiDB-lite"/>
    </source>
</evidence>
<dbReference type="KEGG" id="palb:EJC50_18535"/>
<dbReference type="InterPro" id="IPR000914">
    <property type="entry name" value="SBP_5_dom"/>
</dbReference>
<organism evidence="4 5">
    <name type="scientific">Paenibacillus albus</name>
    <dbReference type="NCBI Taxonomy" id="2495582"/>
    <lineage>
        <taxon>Bacteria</taxon>
        <taxon>Bacillati</taxon>
        <taxon>Bacillota</taxon>
        <taxon>Bacilli</taxon>
        <taxon>Bacillales</taxon>
        <taxon>Paenibacillaceae</taxon>
        <taxon>Paenibacillus</taxon>
    </lineage>
</organism>
<evidence type="ECO:0000313" key="5">
    <source>
        <dbReference type="Proteomes" id="UP000272528"/>
    </source>
</evidence>